<accession>A0A1G2B0K4</accession>
<dbReference type="PANTHER" id="PTHR42680:SF3">
    <property type="entry name" value="DCTP DEAMINASE"/>
    <property type="match status" value="1"/>
</dbReference>
<dbReference type="NCBIfam" id="NF005734">
    <property type="entry name" value="PRK07559.1"/>
    <property type="match status" value="1"/>
</dbReference>
<gene>
    <name evidence="3" type="ORF">A3F54_01725</name>
</gene>
<dbReference type="GO" id="GO:0015949">
    <property type="term" value="P:nucleobase-containing small molecule interconversion"/>
    <property type="evidence" value="ECO:0007669"/>
    <property type="project" value="TreeGrafter"/>
</dbReference>
<evidence type="ECO:0008006" key="5">
    <source>
        <dbReference type="Google" id="ProtNLM"/>
    </source>
</evidence>
<reference evidence="3 4" key="1">
    <citation type="journal article" date="2016" name="Nat. Commun.">
        <title>Thousands of microbial genomes shed light on interconnected biogeochemical processes in an aquifer system.</title>
        <authorList>
            <person name="Anantharaman K."/>
            <person name="Brown C.T."/>
            <person name="Hug L.A."/>
            <person name="Sharon I."/>
            <person name="Castelle C.J."/>
            <person name="Probst A.J."/>
            <person name="Thomas B.C."/>
            <person name="Singh A."/>
            <person name="Wilkins M.J."/>
            <person name="Karaoz U."/>
            <person name="Brodie E.L."/>
            <person name="Williams K.H."/>
            <person name="Hubbard S.S."/>
            <person name="Banfield J.F."/>
        </authorList>
    </citation>
    <scope>NUCLEOTIDE SEQUENCE [LARGE SCALE GENOMIC DNA]</scope>
</reference>
<organism evidence="3 4">
    <name type="scientific">Candidatus Kerfeldbacteria bacterium RIFCSPHIGHO2_12_FULL_48_17</name>
    <dbReference type="NCBI Taxonomy" id="1798542"/>
    <lineage>
        <taxon>Bacteria</taxon>
        <taxon>Candidatus Kerfeldiibacteriota</taxon>
    </lineage>
</organism>
<name>A0A1G2B0K4_9BACT</name>
<dbReference type="PANTHER" id="PTHR42680">
    <property type="entry name" value="DCTP DEAMINASE"/>
    <property type="match status" value="1"/>
</dbReference>
<proteinExistence type="predicted"/>
<dbReference type="Gene3D" id="2.70.40.10">
    <property type="match status" value="2"/>
</dbReference>
<evidence type="ECO:0000259" key="1">
    <source>
        <dbReference type="Pfam" id="PF06559"/>
    </source>
</evidence>
<dbReference type="Pfam" id="PF06559">
    <property type="entry name" value="DCD_N"/>
    <property type="match status" value="1"/>
</dbReference>
<dbReference type="InterPro" id="IPR053811">
    <property type="entry name" value="DCD_C"/>
</dbReference>
<evidence type="ECO:0000259" key="2">
    <source>
        <dbReference type="Pfam" id="PF22569"/>
    </source>
</evidence>
<dbReference type="AlphaFoldDB" id="A0A1G2B0K4"/>
<dbReference type="EMBL" id="MHKD01000025">
    <property type="protein sequence ID" value="OGY82688.1"/>
    <property type="molecule type" value="Genomic_DNA"/>
</dbReference>
<dbReference type="GO" id="GO:0009394">
    <property type="term" value="P:2'-deoxyribonucleotide metabolic process"/>
    <property type="evidence" value="ECO:0007669"/>
    <property type="project" value="InterPro"/>
</dbReference>
<dbReference type="InterPro" id="IPR010550">
    <property type="entry name" value="DCD_N"/>
</dbReference>
<evidence type="ECO:0000313" key="3">
    <source>
        <dbReference type="EMBL" id="OGY82688.1"/>
    </source>
</evidence>
<feature type="domain" description="2'-deoxycytidine 5'-triphosphate deaminase C-terminal" evidence="2">
    <location>
        <begin position="195"/>
        <end position="363"/>
    </location>
</feature>
<protein>
    <recommendedName>
        <fullName evidence="5">2'-deoxycytidine 5'-triphosphate deaminase</fullName>
    </recommendedName>
</protein>
<feature type="domain" description="2'-deoxycytidine 5'-triphosphate deaminase N-terminal" evidence="1">
    <location>
        <begin position="3"/>
        <end position="157"/>
    </location>
</feature>
<dbReference type="Pfam" id="PF22569">
    <property type="entry name" value="DCD_C"/>
    <property type="match status" value="1"/>
</dbReference>
<comment type="caution">
    <text evidence="3">The sequence shown here is derived from an EMBL/GenBank/DDBJ whole genome shotgun (WGS) entry which is preliminary data.</text>
</comment>
<sequence length="389" mass="44027">MLGAYPSQLIEKLLREGAIHGADKAHVQPSSLDLTLSDDLYEIQGVMLPKHGETIVDVLRLAQAKKIFFDQPLACKKVYMCRLNEALELPPMIYAYANNKSSTGRINVQVRVLCDGVPRFDQIPKGYRGDLWIALSPQSFSVKLQPGEALNQMRFFSADTRLDVEEHQALYQAHSLLYHADGSPYPYNEVDFDDGGGITMTLDLSQDVVGFVAFPQPDKILDCSRRDHNPHDFFTPMYRPENKQLLLNRDGFYIFSTHEYISVPPEFSVEMIAYDPTKGEFRTHYAGFFDPGWGYGQKGEVHGTPAVLEVYPHDHNLIFRDGQPICKMRYERMATFPDRIYGVNDELRSHYHTQRGPKLSKYFTNPALQPTPPPAAPALAATFTSTLST</sequence>
<dbReference type="SUPFAM" id="SSF51283">
    <property type="entry name" value="dUTPase-like"/>
    <property type="match status" value="2"/>
</dbReference>
<dbReference type="STRING" id="1798542.A3F54_01725"/>
<dbReference type="Proteomes" id="UP000176952">
    <property type="component" value="Unassembled WGS sequence"/>
</dbReference>
<dbReference type="InterPro" id="IPR036157">
    <property type="entry name" value="dUTPase-like_sf"/>
</dbReference>
<dbReference type="GO" id="GO:0008829">
    <property type="term" value="F:dCTP deaminase activity"/>
    <property type="evidence" value="ECO:0007669"/>
    <property type="project" value="InterPro"/>
</dbReference>
<evidence type="ECO:0000313" key="4">
    <source>
        <dbReference type="Proteomes" id="UP000176952"/>
    </source>
</evidence>